<reference evidence="2 3" key="1">
    <citation type="submission" date="2018-01" db="EMBL/GenBank/DDBJ databases">
        <title>Cryobacterium sp. nov., from glaciers in China.</title>
        <authorList>
            <person name="Liu Q."/>
            <person name="Xin Y.-H."/>
        </authorList>
    </citation>
    <scope>NUCLEOTIDE SEQUENCE [LARGE SCALE GENOMIC DNA]</scope>
    <source>
        <strain evidence="2 3">TMN-42</strain>
    </source>
</reference>
<evidence type="ECO:0000313" key="3">
    <source>
        <dbReference type="Proteomes" id="UP000237340"/>
    </source>
</evidence>
<feature type="region of interest" description="Disordered" evidence="1">
    <location>
        <begin position="247"/>
        <end position="279"/>
    </location>
</feature>
<feature type="compositionally biased region" description="Low complexity" evidence="1">
    <location>
        <begin position="247"/>
        <end position="262"/>
    </location>
</feature>
<dbReference type="RefSeq" id="WP_198416832.1">
    <property type="nucleotide sequence ID" value="NZ_PPXD01000008.1"/>
</dbReference>
<organism evidence="2 3">
    <name type="scientific">Cryobacterium zongtaii</name>
    <dbReference type="NCBI Taxonomy" id="1259217"/>
    <lineage>
        <taxon>Bacteria</taxon>
        <taxon>Bacillati</taxon>
        <taxon>Actinomycetota</taxon>
        <taxon>Actinomycetes</taxon>
        <taxon>Micrococcales</taxon>
        <taxon>Microbacteriaceae</taxon>
        <taxon>Cryobacterium</taxon>
    </lineage>
</organism>
<comment type="caution">
    <text evidence="2">The sequence shown here is derived from an EMBL/GenBank/DDBJ whole genome shotgun (WGS) entry which is preliminary data.</text>
</comment>
<accession>A0A2S3ZHH3</accession>
<evidence type="ECO:0000256" key="1">
    <source>
        <dbReference type="SAM" id="MobiDB-lite"/>
    </source>
</evidence>
<gene>
    <name evidence="2" type="ORF">C3B61_07270</name>
</gene>
<dbReference type="Proteomes" id="UP000237340">
    <property type="component" value="Unassembled WGS sequence"/>
</dbReference>
<feature type="compositionally biased region" description="Low complexity" evidence="1">
    <location>
        <begin position="270"/>
        <end position="279"/>
    </location>
</feature>
<name>A0A2S3ZHH3_9MICO</name>
<feature type="non-terminal residue" evidence="2">
    <location>
        <position position="279"/>
    </location>
</feature>
<dbReference type="AlphaFoldDB" id="A0A2S3ZHH3"/>
<keyword evidence="3" id="KW-1185">Reference proteome</keyword>
<protein>
    <submittedName>
        <fullName evidence="2">Uncharacterized protein</fullName>
    </submittedName>
</protein>
<dbReference type="EMBL" id="PPXD01000008">
    <property type="protein sequence ID" value="POH66872.1"/>
    <property type="molecule type" value="Genomic_DNA"/>
</dbReference>
<sequence>MTGSGAAPGGHDGTLTVSGGGSIQVATDTVFAEMAALRLVQREAEQWQWQIGRVRALGVGSAPSWQPDDLGACVFGASVAIDAIAARSHELAEALEQAAEEYGRLESGLDLVLRGTGAWMAHTLGVLAPVLVLSLASPLAYLAAGSLLSTAALGRTPSVLPPPLTDWLRENPRRLTDPGTVAVVRALVGSADDAVLGRLGVPYPVAAALGDAGAGLLGAPFSAIGLLVAARAAGMLRESPVRVAQVGSSATPAGGAGAERPGPAGGVGAGPLALPLRGP</sequence>
<evidence type="ECO:0000313" key="2">
    <source>
        <dbReference type="EMBL" id="POH66872.1"/>
    </source>
</evidence>
<proteinExistence type="predicted"/>